<keyword evidence="5" id="KW-1185">Reference proteome</keyword>
<dbReference type="PANTHER" id="PTHR10587">
    <property type="entry name" value="GLYCOSYL TRANSFERASE-RELATED"/>
    <property type="match status" value="1"/>
</dbReference>
<reference evidence="4 5" key="1">
    <citation type="submission" date="2024-09" db="EMBL/GenBank/DDBJ databases">
        <authorList>
            <person name="Sun Q."/>
            <person name="Mori K."/>
        </authorList>
    </citation>
    <scope>NUCLEOTIDE SEQUENCE [LARGE SCALE GENOMIC DNA]</scope>
    <source>
        <strain evidence="4 5">CCM 7650</strain>
    </source>
</reference>
<dbReference type="RefSeq" id="WP_382388130.1">
    <property type="nucleotide sequence ID" value="NZ_JBHLWI010000037.1"/>
</dbReference>
<evidence type="ECO:0000259" key="3">
    <source>
        <dbReference type="Pfam" id="PF01522"/>
    </source>
</evidence>
<dbReference type="PANTHER" id="PTHR10587:SF133">
    <property type="entry name" value="CHITIN DEACETYLASE 1-RELATED"/>
    <property type="match status" value="1"/>
</dbReference>
<comment type="caution">
    <text evidence="4">The sequence shown here is derived from an EMBL/GenBank/DDBJ whole genome shotgun (WGS) entry which is preliminary data.</text>
</comment>
<gene>
    <name evidence="4" type="ORF">ACFFIP_13215</name>
</gene>
<proteinExistence type="predicted"/>
<dbReference type="Pfam" id="PF01522">
    <property type="entry name" value="Polysacc_deac_1"/>
    <property type="match status" value="1"/>
</dbReference>
<evidence type="ECO:0000313" key="5">
    <source>
        <dbReference type="Proteomes" id="UP001589797"/>
    </source>
</evidence>
<dbReference type="InterPro" id="IPR011330">
    <property type="entry name" value="Glyco_hydro/deAcase_b/a-brl"/>
</dbReference>
<dbReference type="Proteomes" id="UP001589797">
    <property type="component" value="Unassembled WGS sequence"/>
</dbReference>
<keyword evidence="2" id="KW-0378">Hydrolase</keyword>
<organism evidence="4 5">
    <name type="scientific">Fontibacter flavus</name>
    <dbReference type="NCBI Taxonomy" id="654838"/>
    <lineage>
        <taxon>Bacteria</taxon>
        <taxon>Pseudomonadati</taxon>
        <taxon>Bacteroidota</taxon>
        <taxon>Cytophagia</taxon>
        <taxon>Cytophagales</taxon>
        <taxon>Cyclobacteriaceae</taxon>
        <taxon>Fontibacter</taxon>
    </lineage>
</organism>
<accession>A0ABV6FUU3</accession>
<evidence type="ECO:0000313" key="4">
    <source>
        <dbReference type="EMBL" id="MFC0263645.1"/>
    </source>
</evidence>
<feature type="domain" description="NodB homology" evidence="3">
    <location>
        <begin position="34"/>
        <end position="153"/>
    </location>
</feature>
<dbReference type="EMBL" id="JBHLWI010000037">
    <property type="protein sequence ID" value="MFC0263645.1"/>
    <property type="molecule type" value="Genomic_DNA"/>
</dbReference>
<dbReference type="SUPFAM" id="SSF88713">
    <property type="entry name" value="Glycoside hydrolase/deacetylase"/>
    <property type="match status" value="1"/>
</dbReference>
<dbReference type="Gene3D" id="3.20.20.370">
    <property type="entry name" value="Glycoside hydrolase/deacetylase"/>
    <property type="match status" value="1"/>
</dbReference>
<sequence>MLTFRLIYIILFWILSYPISTFESGSVDSGDQSKNPNPRIAVSFDDGSTINMPGYSWKEWHSKILKHLENHQVKGMLFAVGGQLNHEKGRYVLETWKEAGHYLGNHTYSHPNFSSENVSLEDYKLDFSKNKRFLDQYDNLLPYFRFPYLREGETEAKRDGFRQFLDDEGVQTAHVTVDGEDWYINNRLVNMLRQNPNADLKGFRNLYVQHHVDRARFNDSLAMVLTGRKIDHVLLLHHNLAAGLFLGDLLEALKVEGWELVDIDVALQDSIYLNRPQTIPAGGNLLRALSKEKGIYGKLFRFPSENEGYLKKKMDKLGL</sequence>
<dbReference type="InterPro" id="IPR050248">
    <property type="entry name" value="Polysacc_deacetylase_ArnD"/>
</dbReference>
<name>A0ABV6FUU3_9BACT</name>
<evidence type="ECO:0000256" key="1">
    <source>
        <dbReference type="ARBA" id="ARBA00022723"/>
    </source>
</evidence>
<keyword evidence="1" id="KW-0479">Metal-binding</keyword>
<dbReference type="InterPro" id="IPR002509">
    <property type="entry name" value="NODB_dom"/>
</dbReference>
<evidence type="ECO:0000256" key="2">
    <source>
        <dbReference type="ARBA" id="ARBA00022801"/>
    </source>
</evidence>
<protein>
    <submittedName>
        <fullName evidence="4">Polysaccharide deacetylase family protein</fullName>
    </submittedName>
</protein>